<feature type="region of interest" description="Disordered" evidence="1">
    <location>
        <begin position="1"/>
        <end position="37"/>
    </location>
</feature>
<gene>
    <name evidence="2" type="ORF">RFI_19824</name>
</gene>
<evidence type="ECO:0000313" key="2">
    <source>
        <dbReference type="EMBL" id="ETO17496.1"/>
    </source>
</evidence>
<dbReference type="EMBL" id="ASPP01016505">
    <property type="protein sequence ID" value="ETO17496.1"/>
    <property type="molecule type" value="Genomic_DNA"/>
</dbReference>
<feature type="non-terminal residue" evidence="2">
    <location>
        <position position="162"/>
    </location>
</feature>
<dbReference type="AlphaFoldDB" id="X6MV30"/>
<accession>X6MV30</accession>
<sequence length="162" mass="17941">MATPDVQLTSDQNVDQNAGQNADQKSDAQGTQNVAVESGGNNAAEIVATHIPISSLASQAVIEIEENLEELKIKDDVDLDQLHTKTLSITKSASVNIESEDRGDTLRMNNDSQRSIHLHSSYKSATDNRVSQLPNIRYLNESKEEKAARIHDEATKQWNFRQ</sequence>
<proteinExistence type="predicted"/>
<dbReference type="Proteomes" id="UP000023152">
    <property type="component" value="Unassembled WGS sequence"/>
</dbReference>
<reference evidence="2 3" key="1">
    <citation type="journal article" date="2013" name="Curr. Biol.">
        <title>The Genome of the Foraminiferan Reticulomyxa filosa.</title>
        <authorList>
            <person name="Glockner G."/>
            <person name="Hulsmann N."/>
            <person name="Schleicher M."/>
            <person name="Noegel A.A."/>
            <person name="Eichinger L."/>
            <person name="Gallinger C."/>
            <person name="Pawlowski J."/>
            <person name="Sierra R."/>
            <person name="Euteneuer U."/>
            <person name="Pillet L."/>
            <person name="Moustafa A."/>
            <person name="Platzer M."/>
            <person name="Groth M."/>
            <person name="Szafranski K."/>
            <person name="Schliwa M."/>
        </authorList>
    </citation>
    <scope>NUCLEOTIDE SEQUENCE [LARGE SCALE GENOMIC DNA]</scope>
</reference>
<organism evidence="2 3">
    <name type="scientific">Reticulomyxa filosa</name>
    <dbReference type="NCBI Taxonomy" id="46433"/>
    <lineage>
        <taxon>Eukaryota</taxon>
        <taxon>Sar</taxon>
        <taxon>Rhizaria</taxon>
        <taxon>Retaria</taxon>
        <taxon>Foraminifera</taxon>
        <taxon>Monothalamids</taxon>
        <taxon>Reticulomyxidae</taxon>
        <taxon>Reticulomyxa</taxon>
    </lineage>
</organism>
<keyword evidence="3" id="KW-1185">Reference proteome</keyword>
<protein>
    <submittedName>
        <fullName evidence="2">Uncharacterized protein</fullName>
    </submittedName>
</protein>
<name>X6MV30_RETFI</name>
<evidence type="ECO:0000256" key="1">
    <source>
        <dbReference type="SAM" id="MobiDB-lite"/>
    </source>
</evidence>
<comment type="caution">
    <text evidence="2">The sequence shown here is derived from an EMBL/GenBank/DDBJ whole genome shotgun (WGS) entry which is preliminary data.</text>
</comment>
<evidence type="ECO:0000313" key="3">
    <source>
        <dbReference type="Proteomes" id="UP000023152"/>
    </source>
</evidence>